<dbReference type="AlphaFoldDB" id="A0A150M8L6"/>
<dbReference type="InterPro" id="IPR011605">
    <property type="entry name" value="NusB_fam"/>
</dbReference>
<evidence type="ECO:0000313" key="9">
    <source>
        <dbReference type="EMBL" id="REJ27203.1"/>
    </source>
</evidence>
<dbReference type="Proteomes" id="UP000075683">
    <property type="component" value="Unassembled WGS sequence"/>
</dbReference>
<evidence type="ECO:0000313" key="8">
    <source>
        <dbReference type="EMBL" id="KYD20489.1"/>
    </source>
</evidence>
<evidence type="ECO:0000259" key="7">
    <source>
        <dbReference type="Pfam" id="PF01029"/>
    </source>
</evidence>
<dbReference type="SUPFAM" id="SSF48013">
    <property type="entry name" value="NusB-like"/>
    <property type="match status" value="1"/>
</dbReference>
<dbReference type="PATRIC" id="fig|301148.3.peg.2903"/>
<comment type="caution">
    <text evidence="8">The sequence shown here is derived from an EMBL/GenBank/DDBJ whole genome shotgun (WGS) entry which is preliminary data.</text>
</comment>
<accession>A0A150M8L6</accession>
<dbReference type="PANTHER" id="PTHR11078:SF3">
    <property type="entry name" value="ANTITERMINATION NUSB DOMAIN-CONTAINING PROTEIN"/>
    <property type="match status" value="1"/>
</dbReference>
<dbReference type="Gene3D" id="1.10.940.10">
    <property type="entry name" value="NusB-like"/>
    <property type="match status" value="1"/>
</dbReference>
<dbReference type="EMBL" id="QEWE01000022">
    <property type="protein sequence ID" value="REJ27203.1"/>
    <property type="molecule type" value="Genomic_DNA"/>
</dbReference>
<keyword evidence="2 6" id="KW-0889">Transcription antitermination</keyword>
<protein>
    <recommendedName>
        <fullName evidence="6">Transcription antitermination protein NusB</fullName>
    </recommendedName>
    <alternativeName>
        <fullName evidence="6">Antitermination factor NusB</fullName>
    </alternativeName>
</protein>
<evidence type="ECO:0000256" key="4">
    <source>
        <dbReference type="ARBA" id="ARBA00023015"/>
    </source>
</evidence>
<evidence type="ECO:0000256" key="5">
    <source>
        <dbReference type="ARBA" id="ARBA00023163"/>
    </source>
</evidence>
<evidence type="ECO:0000256" key="2">
    <source>
        <dbReference type="ARBA" id="ARBA00022814"/>
    </source>
</evidence>
<reference evidence="9 11" key="2">
    <citation type="submission" date="2018-03" db="EMBL/GenBank/DDBJ databases">
        <authorList>
            <person name="Keele B.F."/>
        </authorList>
    </citation>
    <scope>NUCLEOTIDE SEQUENCE [LARGE SCALE GENOMIC DNA]</scope>
    <source>
        <strain evidence="9">ZCTH4_d</strain>
    </source>
</reference>
<gene>
    <name evidence="6" type="primary">nusB</name>
    <name evidence="8" type="ORF">B4135_1867</name>
    <name evidence="9" type="ORF">C6P37_12115</name>
</gene>
<keyword evidence="4 6" id="KW-0805">Transcription regulation</keyword>
<evidence type="ECO:0000313" key="10">
    <source>
        <dbReference type="Proteomes" id="UP000075683"/>
    </source>
</evidence>
<dbReference type="OrthoDB" id="9811381at2"/>
<evidence type="ECO:0000256" key="3">
    <source>
        <dbReference type="ARBA" id="ARBA00022884"/>
    </source>
</evidence>
<dbReference type="Pfam" id="PF01029">
    <property type="entry name" value="NusB"/>
    <property type="match status" value="1"/>
</dbReference>
<dbReference type="NCBIfam" id="TIGR01951">
    <property type="entry name" value="nusB"/>
    <property type="match status" value="1"/>
</dbReference>
<dbReference type="EMBL" id="LQYT01000035">
    <property type="protein sequence ID" value="KYD20489.1"/>
    <property type="molecule type" value="Genomic_DNA"/>
</dbReference>
<dbReference type="STRING" id="301148.B4135_1867"/>
<dbReference type="GO" id="GO:0005829">
    <property type="term" value="C:cytosol"/>
    <property type="evidence" value="ECO:0007669"/>
    <property type="project" value="TreeGrafter"/>
</dbReference>
<keyword evidence="3 6" id="KW-0694">RNA-binding</keyword>
<reference evidence="8 10" key="1">
    <citation type="submission" date="2016-01" db="EMBL/GenBank/DDBJ databases">
        <title>Draft Genome Sequences of Seven Thermophilic Sporeformers Isolated from Foods.</title>
        <authorList>
            <person name="Berendsen E.M."/>
            <person name="Wells-Bennik M.H."/>
            <person name="Krawcyk A.O."/>
            <person name="De Jong A."/>
            <person name="Holsappel S."/>
            <person name="Eijlander R.T."/>
            <person name="Kuipers O.P."/>
        </authorList>
    </citation>
    <scope>NUCLEOTIDE SEQUENCE [LARGE SCALE GENOMIC DNA]</scope>
    <source>
        <strain evidence="8 10">B4135</strain>
    </source>
</reference>
<dbReference type="GO" id="GO:0031564">
    <property type="term" value="P:transcription antitermination"/>
    <property type="evidence" value="ECO:0007669"/>
    <property type="project" value="UniProtKB-KW"/>
</dbReference>
<comment type="function">
    <text evidence="6">Involved in transcription antitermination. Required for transcription of ribosomal RNA (rRNA) genes. Binds specifically to the boxA antiterminator sequence of the ribosomal RNA (rrn) operons.</text>
</comment>
<dbReference type="GO" id="GO:0006353">
    <property type="term" value="P:DNA-templated transcription termination"/>
    <property type="evidence" value="ECO:0007669"/>
    <property type="project" value="UniProtKB-UniRule"/>
</dbReference>
<dbReference type="HAMAP" id="MF_00073">
    <property type="entry name" value="NusB"/>
    <property type="match status" value="1"/>
</dbReference>
<dbReference type="InterPro" id="IPR035926">
    <property type="entry name" value="NusB-like_sf"/>
</dbReference>
<name>A0A150M8L6_9BACI</name>
<dbReference type="GO" id="GO:0003723">
    <property type="term" value="F:RNA binding"/>
    <property type="evidence" value="ECO:0007669"/>
    <property type="project" value="UniProtKB-UniRule"/>
</dbReference>
<proteinExistence type="inferred from homology"/>
<dbReference type="InterPro" id="IPR006027">
    <property type="entry name" value="NusB_RsmB_TIM44"/>
</dbReference>
<sequence>MKRRTAREKALQTLFSIDIGKIRPQEAYEHMAGEGEADDFFKDLVFGTCERLPEIDRLIEEHLEHWKLERLPAVERNLLRMAVYEIVYREDIPAGVAVNEAVEVAKKYGDEKSGRFVNGVLAKIIDRRGE</sequence>
<evidence type="ECO:0000313" key="11">
    <source>
        <dbReference type="Proteomes" id="UP000257014"/>
    </source>
</evidence>
<keyword evidence="5 6" id="KW-0804">Transcription</keyword>
<evidence type="ECO:0000256" key="1">
    <source>
        <dbReference type="ARBA" id="ARBA00005952"/>
    </source>
</evidence>
<dbReference type="RefSeq" id="WP_020154750.1">
    <property type="nucleotide sequence ID" value="NZ_JBAIZG010000018.1"/>
</dbReference>
<dbReference type="PANTHER" id="PTHR11078">
    <property type="entry name" value="N UTILIZATION SUBSTANCE PROTEIN B-RELATED"/>
    <property type="match status" value="1"/>
</dbReference>
<organism evidence="8 10">
    <name type="scientific">Caldibacillus debilis</name>
    <dbReference type="NCBI Taxonomy" id="301148"/>
    <lineage>
        <taxon>Bacteria</taxon>
        <taxon>Bacillati</taxon>
        <taxon>Bacillota</taxon>
        <taxon>Bacilli</taxon>
        <taxon>Bacillales</taxon>
        <taxon>Bacillaceae</taxon>
        <taxon>Caldibacillus</taxon>
    </lineage>
</organism>
<comment type="similarity">
    <text evidence="1 6">Belongs to the NusB family.</text>
</comment>
<dbReference type="Proteomes" id="UP000257014">
    <property type="component" value="Unassembled WGS sequence"/>
</dbReference>
<dbReference type="CDD" id="cd00619">
    <property type="entry name" value="Terminator_NusB"/>
    <property type="match status" value="1"/>
</dbReference>
<feature type="domain" description="NusB/RsmB/TIM44" evidence="7">
    <location>
        <begin position="5"/>
        <end position="125"/>
    </location>
</feature>
<evidence type="ECO:0000256" key="6">
    <source>
        <dbReference type="HAMAP-Rule" id="MF_00073"/>
    </source>
</evidence>